<dbReference type="InterPro" id="IPR013328">
    <property type="entry name" value="6PGD_dom2"/>
</dbReference>
<dbReference type="GO" id="GO:0016616">
    <property type="term" value="F:oxidoreductase activity, acting on the CH-OH group of donors, NAD or NADP as acceptor"/>
    <property type="evidence" value="ECO:0007669"/>
    <property type="project" value="TreeGrafter"/>
</dbReference>
<dbReference type="PANTHER" id="PTHR22981">
    <property type="entry name" value="3-HYDROXYISOBUTYRATE DEHYDROGENASE-RELATED"/>
    <property type="match status" value="1"/>
</dbReference>
<feature type="domain" description="6-phosphogluconate dehydrogenase NADP-binding" evidence="3">
    <location>
        <begin position="5"/>
        <end position="164"/>
    </location>
</feature>
<evidence type="ECO:0000259" key="3">
    <source>
        <dbReference type="Pfam" id="PF03446"/>
    </source>
</evidence>
<dbReference type="Pfam" id="PF03446">
    <property type="entry name" value="NAD_binding_2"/>
    <property type="match status" value="1"/>
</dbReference>
<dbReference type="GO" id="GO:0051287">
    <property type="term" value="F:NAD binding"/>
    <property type="evidence" value="ECO:0007669"/>
    <property type="project" value="InterPro"/>
</dbReference>
<dbReference type="Gene3D" id="1.10.1040.10">
    <property type="entry name" value="N-(1-d-carboxylethyl)-l-norvaline Dehydrogenase, domain 2"/>
    <property type="match status" value="1"/>
</dbReference>
<dbReference type="PANTHER" id="PTHR22981:SF7">
    <property type="entry name" value="3-HYDROXYISOBUTYRATE DEHYDROGENASE, MITOCHONDRIAL"/>
    <property type="match status" value="1"/>
</dbReference>
<keyword evidence="2" id="KW-0520">NAD</keyword>
<dbReference type="InterPro" id="IPR036291">
    <property type="entry name" value="NAD(P)-bd_dom_sf"/>
</dbReference>
<protein>
    <recommendedName>
        <fullName evidence="6">3-hydroxyisobutyrate dehydrogenase</fullName>
    </recommendedName>
</protein>
<keyword evidence="1" id="KW-0560">Oxidoreductase</keyword>
<organism evidence="5">
    <name type="scientific">marine metagenome</name>
    <dbReference type="NCBI Taxonomy" id="408172"/>
    <lineage>
        <taxon>unclassified sequences</taxon>
        <taxon>metagenomes</taxon>
        <taxon>ecological metagenomes</taxon>
    </lineage>
</organism>
<dbReference type="AlphaFoldDB" id="A0A381WQ19"/>
<dbReference type="InterPro" id="IPR029154">
    <property type="entry name" value="HIBADH-like_NADP-bd"/>
</dbReference>
<proteinExistence type="predicted"/>
<feature type="domain" description="3-hydroxyisobutyrate dehydrogenase-like NAD-binding" evidence="4">
    <location>
        <begin position="167"/>
        <end position="282"/>
    </location>
</feature>
<dbReference type="SUPFAM" id="SSF51735">
    <property type="entry name" value="NAD(P)-binding Rossmann-fold domains"/>
    <property type="match status" value="1"/>
</dbReference>
<dbReference type="InterPro" id="IPR008927">
    <property type="entry name" value="6-PGluconate_DH-like_C_sf"/>
</dbReference>
<dbReference type="GO" id="GO:0050661">
    <property type="term" value="F:NADP binding"/>
    <property type="evidence" value="ECO:0007669"/>
    <property type="project" value="InterPro"/>
</dbReference>
<dbReference type="InterPro" id="IPR002204">
    <property type="entry name" value="3-OH-isobutyrate_DH-rel_CS"/>
</dbReference>
<sequence>MTDTRVGFIGLGNMGGGMSMNIARGGYDMVVHDLNRDTATQLLEYGAEWAASPKELAEVSDVIFTSLPGPTEVEAVATGDEGLIKGIKPGSVWLDLSTSSPTLIRRLAGLFEEKGATVMDAPVSGGVRGAEHGRLAIMVGGDETAFEKLLPLLESFGDRVTHTGDIGSGSICKLMHNSVGYGMQMILSECLTLGVKAGVDPEKLVECIRNGSVGRGNLLNVTLPETYFKGIFDPPNFALRLARKDVALALELGREYDVPMAAAGHAYNELTSAINRGWGEMDSRISLLLQEERAGDVEVRFSEAETD</sequence>
<dbReference type="PIRSF" id="PIRSF000103">
    <property type="entry name" value="HIBADH"/>
    <property type="match status" value="1"/>
</dbReference>
<dbReference type="EMBL" id="UINC01012353">
    <property type="protein sequence ID" value="SVA53993.1"/>
    <property type="molecule type" value="Genomic_DNA"/>
</dbReference>
<dbReference type="Gene3D" id="3.40.50.720">
    <property type="entry name" value="NAD(P)-binding Rossmann-like Domain"/>
    <property type="match status" value="1"/>
</dbReference>
<dbReference type="SUPFAM" id="SSF48179">
    <property type="entry name" value="6-phosphogluconate dehydrogenase C-terminal domain-like"/>
    <property type="match status" value="1"/>
</dbReference>
<evidence type="ECO:0000256" key="1">
    <source>
        <dbReference type="ARBA" id="ARBA00023002"/>
    </source>
</evidence>
<name>A0A381WQ19_9ZZZZ</name>
<reference evidence="5" key="1">
    <citation type="submission" date="2018-05" db="EMBL/GenBank/DDBJ databases">
        <authorList>
            <person name="Lanie J.A."/>
            <person name="Ng W.-L."/>
            <person name="Kazmierczak K.M."/>
            <person name="Andrzejewski T.M."/>
            <person name="Davidsen T.M."/>
            <person name="Wayne K.J."/>
            <person name="Tettelin H."/>
            <person name="Glass J.I."/>
            <person name="Rusch D."/>
            <person name="Podicherti R."/>
            <person name="Tsui H.-C.T."/>
            <person name="Winkler M.E."/>
        </authorList>
    </citation>
    <scope>NUCLEOTIDE SEQUENCE</scope>
</reference>
<evidence type="ECO:0000256" key="2">
    <source>
        <dbReference type="ARBA" id="ARBA00023027"/>
    </source>
</evidence>
<evidence type="ECO:0000259" key="4">
    <source>
        <dbReference type="Pfam" id="PF14833"/>
    </source>
</evidence>
<gene>
    <name evidence="5" type="ORF">METZ01_LOCUS106847</name>
</gene>
<accession>A0A381WQ19</accession>
<dbReference type="PROSITE" id="PS00895">
    <property type="entry name" value="3_HYDROXYISOBUT_DH"/>
    <property type="match status" value="1"/>
</dbReference>
<evidence type="ECO:0000313" key="5">
    <source>
        <dbReference type="EMBL" id="SVA53993.1"/>
    </source>
</evidence>
<dbReference type="InterPro" id="IPR015815">
    <property type="entry name" value="HIBADH-related"/>
</dbReference>
<dbReference type="InterPro" id="IPR006115">
    <property type="entry name" value="6PGDH_NADP-bd"/>
</dbReference>
<dbReference type="Pfam" id="PF14833">
    <property type="entry name" value="NAD_binding_11"/>
    <property type="match status" value="1"/>
</dbReference>
<evidence type="ECO:0008006" key="6">
    <source>
        <dbReference type="Google" id="ProtNLM"/>
    </source>
</evidence>